<dbReference type="EMBL" id="JMZZ02000103">
    <property type="protein sequence ID" value="KFX75266.1"/>
    <property type="molecule type" value="Genomic_DNA"/>
</dbReference>
<reference evidence="1" key="2">
    <citation type="submission" date="2014-07" db="EMBL/GenBank/DDBJ databases">
        <title>Genetics and epidemiology of antimicrobial resistance in B. fragilis group.</title>
        <authorList>
            <person name="Sydenham T.V."/>
            <person name="Hasman H."/>
            <person name="Kemp M."/>
            <person name="Justesen U.S."/>
        </authorList>
    </citation>
    <scope>NUCLEOTIDE SEQUENCE [LARGE SCALE GENOMIC DNA]</scope>
    <source>
        <strain evidence="1">DCMOUH0018B</strain>
    </source>
</reference>
<evidence type="ECO:0000313" key="1">
    <source>
        <dbReference type="EMBL" id="KFX75266.1"/>
    </source>
</evidence>
<sequence length="110" mass="13045">MATNFKNQMREVMNEAWRMFRITGESFAECLKRSWLLLKLKVQMKKRTVQFFYQKVSGEIRQAFGTLEESAIAGSVKGTGRKPNENLFTYFDKEKNEFRSFKKFNIIRIA</sequence>
<comment type="caution">
    <text evidence="1">The sequence shown here is derived from an EMBL/GenBank/DDBJ whole genome shotgun (WGS) entry which is preliminary data.</text>
</comment>
<accession>A0A0I9SBE1</accession>
<proteinExistence type="predicted"/>
<reference evidence="1" key="1">
    <citation type="book" date="2014" name="THE 24TH EUROPEAN CONGRESS OF CLINICAL MICROBIOLOGY AND INFECTIOUS DISEASES" publisher="ECCMID 2014" city="Barcelona, Spain">
        <title>Identification of resistance genes in three multidrug-resistant Bacteroides fragilis isolates by whole genome sequencing.</title>
        <editorList>
            <person name="Unknown"/>
            <person name="A."/>
        </editorList>
        <authorList>
            <person name="Sydenham T.V."/>
            <person name="Hasman H."/>
            <person name="Wang M."/>
            <person name="Soki J."/>
            <person name="Nagy E."/>
            <person name="Justesen U.S."/>
        </authorList>
    </citation>
    <scope>NUCLEOTIDE SEQUENCE</scope>
    <source>
        <strain evidence="1">DCMOUH0018B</strain>
    </source>
</reference>
<name>A0A0I9SBE1_BACFG</name>
<dbReference type="RefSeq" id="WP_044300059.1">
    <property type="nucleotide sequence ID" value="NZ_CAEUHN010000012.1"/>
</dbReference>
<dbReference type="Pfam" id="PF10902">
    <property type="entry name" value="WYL_2"/>
    <property type="match status" value="1"/>
</dbReference>
<gene>
    <name evidence="1" type="ORF">EE52_0207365</name>
</gene>
<dbReference type="PATRIC" id="fig|817.53.peg.1525"/>
<protein>
    <submittedName>
        <fullName evidence="1">Uncharacterized protein</fullName>
    </submittedName>
</protein>
<dbReference type="InterPro" id="IPR024401">
    <property type="entry name" value="WYL_prot"/>
</dbReference>
<dbReference type="AlphaFoldDB" id="A0A0I9SBE1"/>
<organism evidence="1">
    <name type="scientific">Bacteroides fragilis</name>
    <dbReference type="NCBI Taxonomy" id="817"/>
    <lineage>
        <taxon>Bacteria</taxon>
        <taxon>Pseudomonadati</taxon>
        <taxon>Bacteroidota</taxon>
        <taxon>Bacteroidia</taxon>
        <taxon>Bacteroidales</taxon>
        <taxon>Bacteroidaceae</taxon>
        <taxon>Bacteroides</taxon>
    </lineage>
</organism>